<evidence type="ECO:0000313" key="2">
    <source>
        <dbReference type="EMBL" id="KRL83595.1"/>
    </source>
</evidence>
<organism evidence="2 3">
    <name type="scientific">Ligilactobacillus apodemi DSM 16634 = JCM 16172</name>
    <dbReference type="NCBI Taxonomy" id="1423724"/>
    <lineage>
        <taxon>Bacteria</taxon>
        <taxon>Bacillati</taxon>
        <taxon>Bacillota</taxon>
        <taxon>Bacilli</taxon>
        <taxon>Lactobacillales</taxon>
        <taxon>Lactobacillaceae</taxon>
        <taxon>Ligilactobacillus</taxon>
    </lineage>
</organism>
<keyword evidence="1" id="KW-0175">Coiled coil</keyword>
<dbReference type="Proteomes" id="UP000051324">
    <property type="component" value="Unassembled WGS sequence"/>
</dbReference>
<dbReference type="EMBL" id="AZFT01000053">
    <property type="protein sequence ID" value="KRL83595.1"/>
    <property type="molecule type" value="Genomic_DNA"/>
</dbReference>
<evidence type="ECO:0000256" key="1">
    <source>
        <dbReference type="SAM" id="Coils"/>
    </source>
</evidence>
<feature type="coiled-coil region" evidence="1">
    <location>
        <begin position="29"/>
        <end position="91"/>
    </location>
</feature>
<protein>
    <submittedName>
        <fullName evidence="2">Uncharacterized protein</fullName>
    </submittedName>
</protein>
<dbReference type="eggNOG" id="ENOG5032M8M">
    <property type="taxonomic scope" value="Bacteria"/>
</dbReference>
<dbReference type="OrthoDB" id="2320229at2"/>
<dbReference type="Gene3D" id="1.20.1480.30">
    <property type="entry name" value="Designed four-helix bundle protein"/>
    <property type="match status" value="1"/>
</dbReference>
<accession>A0A0R1U1X8</accession>
<gene>
    <name evidence="2" type="ORF">FC32_GL000849</name>
</gene>
<reference evidence="2 3" key="1">
    <citation type="journal article" date="2015" name="Genome Announc.">
        <title>Expanding the biotechnology potential of lactobacilli through comparative genomics of 213 strains and associated genera.</title>
        <authorList>
            <person name="Sun Z."/>
            <person name="Harris H.M."/>
            <person name="McCann A."/>
            <person name="Guo C."/>
            <person name="Argimon S."/>
            <person name="Zhang W."/>
            <person name="Yang X."/>
            <person name="Jeffery I.B."/>
            <person name="Cooney J.C."/>
            <person name="Kagawa T.F."/>
            <person name="Liu W."/>
            <person name="Song Y."/>
            <person name="Salvetti E."/>
            <person name="Wrobel A."/>
            <person name="Rasinkangas P."/>
            <person name="Parkhill J."/>
            <person name="Rea M.C."/>
            <person name="O'Sullivan O."/>
            <person name="Ritari J."/>
            <person name="Douillard F.P."/>
            <person name="Paul Ross R."/>
            <person name="Yang R."/>
            <person name="Briner A.E."/>
            <person name="Felis G.E."/>
            <person name="de Vos W.M."/>
            <person name="Barrangou R."/>
            <person name="Klaenhammer T.R."/>
            <person name="Caufield P.W."/>
            <person name="Cui Y."/>
            <person name="Zhang H."/>
            <person name="O'Toole P.W."/>
        </authorList>
    </citation>
    <scope>NUCLEOTIDE SEQUENCE [LARGE SCALE GENOMIC DNA]</scope>
    <source>
        <strain evidence="2 3">DSM 16634</strain>
    </source>
</reference>
<comment type="caution">
    <text evidence="2">The sequence shown here is derived from an EMBL/GenBank/DDBJ whole genome shotgun (WGS) entry which is preliminary data.</text>
</comment>
<dbReference type="STRING" id="1423724.FC32_GL000849"/>
<proteinExistence type="predicted"/>
<dbReference type="AlphaFoldDB" id="A0A0R1U1X8"/>
<evidence type="ECO:0000313" key="3">
    <source>
        <dbReference type="Proteomes" id="UP000051324"/>
    </source>
</evidence>
<name>A0A0R1U1X8_9LACO</name>
<keyword evidence="3" id="KW-1185">Reference proteome</keyword>
<sequence length="101" mass="11513">MKKLLWVIGITGAAGYYLYRKRDDILAYCTEKMIQLEQTKNELKDYSTKVQAVKDNATKFANELQAAQPVLDSLTQDIQQYADEIEPLAEKIQADLPESNN</sequence>
<dbReference type="RefSeq" id="WP_025087107.1">
    <property type="nucleotide sequence ID" value="NZ_AZFT01000053.1"/>
</dbReference>
<dbReference type="PATRIC" id="fig|1423724.4.peg.888"/>
<dbReference type="SUPFAM" id="SSF46966">
    <property type="entry name" value="Spectrin repeat"/>
    <property type="match status" value="1"/>
</dbReference>